<gene>
    <name evidence="9" type="ORF">EB796_014294</name>
</gene>
<evidence type="ECO:0000256" key="1">
    <source>
        <dbReference type="ARBA" id="ARBA00004434"/>
    </source>
</evidence>
<comment type="caution">
    <text evidence="9">The sequence shown here is derived from an EMBL/GenBank/DDBJ whole genome shotgun (WGS) entry which is preliminary data.</text>
</comment>
<dbReference type="Pfam" id="PF15884">
    <property type="entry name" value="QIL1"/>
    <property type="match status" value="1"/>
</dbReference>
<comment type="similarity">
    <text evidence="2 8">Belongs to the MICOS complex subunit Mic13 family.</text>
</comment>
<dbReference type="PANTHER" id="PTHR31816:SF3">
    <property type="entry name" value="MICOS COMPLEX SUBUNIT MIC13"/>
    <property type="match status" value="1"/>
</dbReference>
<keyword evidence="3" id="KW-0812">Transmembrane</keyword>
<protein>
    <recommendedName>
        <fullName evidence="8">MICOS complex subunit MIC13</fullName>
    </recommendedName>
</protein>
<dbReference type="InterPro" id="IPR026769">
    <property type="entry name" value="Mic13"/>
</dbReference>
<evidence type="ECO:0000256" key="3">
    <source>
        <dbReference type="ARBA" id="ARBA00022692"/>
    </source>
</evidence>
<sequence length="110" mass="11707">MLTQIISLGVRGSAVGGAAYFTVQKGVWSSSTYDGADALSNFRETVIPATNDYINQIPKSSEVRSALKSRWNSGIEWSAASIASFPGLVSNTANKCANYMHGVIFPSADK</sequence>
<evidence type="ECO:0000256" key="4">
    <source>
        <dbReference type="ARBA" id="ARBA00022792"/>
    </source>
</evidence>
<keyword evidence="5" id="KW-1133">Transmembrane helix</keyword>
<dbReference type="AlphaFoldDB" id="A0A7J7JP43"/>
<evidence type="ECO:0000256" key="8">
    <source>
        <dbReference type="RuleBase" id="RU363009"/>
    </source>
</evidence>
<keyword evidence="6 8" id="KW-0496">Mitochondrion</keyword>
<dbReference type="PANTHER" id="PTHR31816">
    <property type="entry name" value="MICOS COMPLEX SUBUNIT MIC13"/>
    <property type="match status" value="1"/>
</dbReference>
<keyword evidence="4 8" id="KW-0999">Mitochondrion inner membrane</keyword>
<dbReference type="EMBL" id="VXIV02002100">
    <property type="protein sequence ID" value="KAF6027394.1"/>
    <property type="molecule type" value="Genomic_DNA"/>
</dbReference>
<organism evidence="9 10">
    <name type="scientific">Bugula neritina</name>
    <name type="common">Brown bryozoan</name>
    <name type="synonym">Sertularia neritina</name>
    <dbReference type="NCBI Taxonomy" id="10212"/>
    <lineage>
        <taxon>Eukaryota</taxon>
        <taxon>Metazoa</taxon>
        <taxon>Spiralia</taxon>
        <taxon>Lophotrochozoa</taxon>
        <taxon>Bryozoa</taxon>
        <taxon>Gymnolaemata</taxon>
        <taxon>Cheilostomatida</taxon>
        <taxon>Flustrina</taxon>
        <taxon>Buguloidea</taxon>
        <taxon>Bugulidae</taxon>
        <taxon>Bugula</taxon>
    </lineage>
</organism>
<comment type="subunit">
    <text evidence="8">Component of the mitochondrial contact site and cristae organizing system (MICOS) complex.</text>
</comment>
<dbReference type="OrthoDB" id="5948578at2759"/>
<evidence type="ECO:0000256" key="6">
    <source>
        <dbReference type="ARBA" id="ARBA00023128"/>
    </source>
</evidence>
<keyword evidence="7" id="KW-0472">Membrane</keyword>
<comment type="function">
    <text evidence="8">Component of the MICOS complex, a large protein complex of the mitochondrial inner membrane that plays crucial roles in the maintenance of crista junctions, inner membrane architecture, and formation of contact sites to the outer membrane.</text>
</comment>
<evidence type="ECO:0000256" key="2">
    <source>
        <dbReference type="ARBA" id="ARBA00006771"/>
    </source>
</evidence>
<evidence type="ECO:0000256" key="5">
    <source>
        <dbReference type="ARBA" id="ARBA00022989"/>
    </source>
</evidence>
<accession>A0A7J7JP43</accession>
<dbReference type="GO" id="GO:0061617">
    <property type="term" value="C:MICOS complex"/>
    <property type="evidence" value="ECO:0007669"/>
    <property type="project" value="UniProtKB-UniRule"/>
</dbReference>
<evidence type="ECO:0000256" key="7">
    <source>
        <dbReference type="ARBA" id="ARBA00023136"/>
    </source>
</evidence>
<keyword evidence="10" id="KW-1185">Reference proteome</keyword>
<evidence type="ECO:0000313" key="10">
    <source>
        <dbReference type="Proteomes" id="UP000593567"/>
    </source>
</evidence>
<name>A0A7J7JP43_BUGNE</name>
<proteinExistence type="inferred from homology"/>
<comment type="subcellular location">
    <subcellularLocation>
        <location evidence="1 8">Mitochondrion inner membrane</location>
        <topology evidence="1 8">Single-pass membrane protein</topology>
    </subcellularLocation>
</comment>
<dbReference type="GO" id="GO:0042407">
    <property type="term" value="P:cristae formation"/>
    <property type="evidence" value="ECO:0007669"/>
    <property type="project" value="TreeGrafter"/>
</dbReference>
<dbReference type="Proteomes" id="UP000593567">
    <property type="component" value="Unassembled WGS sequence"/>
</dbReference>
<reference evidence="9" key="1">
    <citation type="submission" date="2020-06" db="EMBL/GenBank/DDBJ databases">
        <title>Draft genome of Bugula neritina, a colonial animal packing powerful symbionts and potential medicines.</title>
        <authorList>
            <person name="Rayko M."/>
        </authorList>
    </citation>
    <scope>NUCLEOTIDE SEQUENCE [LARGE SCALE GENOMIC DNA]</scope>
    <source>
        <strain evidence="9">Kwan_BN1</strain>
    </source>
</reference>
<dbReference type="GO" id="GO:0044284">
    <property type="term" value="C:mitochondrial crista junction"/>
    <property type="evidence" value="ECO:0007669"/>
    <property type="project" value="TreeGrafter"/>
</dbReference>
<evidence type="ECO:0000313" key="9">
    <source>
        <dbReference type="EMBL" id="KAF6027394.1"/>
    </source>
</evidence>